<keyword evidence="3" id="KW-1003">Cell membrane</keyword>
<dbReference type="PANTHER" id="PTHR39342:SF1">
    <property type="entry name" value="UPF0283 MEMBRANE PROTEIN YCJF"/>
    <property type="match status" value="1"/>
</dbReference>
<feature type="transmembrane region" description="Helical" evidence="8">
    <location>
        <begin position="91"/>
        <end position="109"/>
    </location>
</feature>
<evidence type="ECO:0000256" key="4">
    <source>
        <dbReference type="ARBA" id="ARBA00022519"/>
    </source>
</evidence>
<dbReference type="InterPro" id="IPR006507">
    <property type="entry name" value="UPF0283"/>
</dbReference>
<evidence type="ECO:0000256" key="7">
    <source>
        <dbReference type="ARBA" id="ARBA00023136"/>
    </source>
</evidence>
<keyword evidence="6 8" id="KW-1133">Transmembrane helix</keyword>
<proteinExistence type="inferred from homology"/>
<dbReference type="AlphaFoldDB" id="A0A2P5TMF2"/>
<gene>
    <name evidence="9" type="ORF">UN63_08395</name>
</gene>
<evidence type="ECO:0000256" key="3">
    <source>
        <dbReference type="ARBA" id="ARBA00022475"/>
    </source>
</evidence>
<dbReference type="GO" id="GO:0005886">
    <property type="term" value="C:plasma membrane"/>
    <property type="evidence" value="ECO:0007669"/>
    <property type="project" value="UniProtKB-SubCell"/>
</dbReference>
<comment type="similarity">
    <text evidence="2">Belongs to the UPF0283 family.</text>
</comment>
<keyword evidence="10" id="KW-1185">Reference proteome</keyword>
<dbReference type="PANTHER" id="PTHR39342">
    <property type="entry name" value="UPF0283 MEMBRANE PROTEIN YCJF"/>
    <property type="match status" value="1"/>
</dbReference>
<organism evidence="9 10">
    <name type="scientific">Oceanisphaera arctica</name>
    <dbReference type="NCBI Taxonomy" id="641510"/>
    <lineage>
        <taxon>Bacteria</taxon>
        <taxon>Pseudomonadati</taxon>
        <taxon>Pseudomonadota</taxon>
        <taxon>Gammaproteobacteria</taxon>
        <taxon>Aeromonadales</taxon>
        <taxon>Aeromonadaceae</taxon>
        <taxon>Oceanisphaera</taxon>
    </lineage>
</organism>
<comment type="caution">
    <text evidence="9">The sequence shown here is derived from an EMBL/GenBank/DDBJ whole genome shotgun (WGS) entry which is preliminary data.</text>
</comment>
<sequence>MSLKGKVILDQPLKQAQQQPGSAPLRPGRQLEQDDFIALDEIPEPILTESLRPGRRHWLWWSGISLLLTLLLVHSALGLWQTWQDNRLLGVAWSLTIILLALAALGRLWRELRLLRTLDRVSRQQARAEQLLTEQGCGQARAFCEQLAARSGLEETDAFRSWQQGLTDQEQDAEVLTLYSRQVLSVQDRQARARVLKWSGEAAVMVAASPLAAVDMLLVLWRNLKMIEDISACYGIRLGGLSRLRLIRQVLHHMLYVGVSEAAIDAGMDLLGLELAGRLSARAGQGVGAGLLTARLGLQTMSLCRPVPWQGDEKKQLGGIRRALVDKVARLMTNRGQ</sequence>
<dbReference type="NCBIfam" id="TIGR01620">
    <property type="entry name" value="hyp_HI0043"/>
    <property type="match status" value="1"/>
</dbReference>
<feature type="transmembrane region" description="Helical" evidence="8">
    <location>
        <begin position="58"/>
        <end position="79"/>
    </location>
</feature>
<keyword evidence="5 8" id="KW-0812">Transmembrane</keyword>
<name>A0A2P5TMF2_9GAMM</name>
<accession>A0A2P5TMF2</accession>
<evidence type="ECO:0000256" key="2">
    <source>
        <dbReference type="ARBA" id="ARBA00008255"/>
    </source>
</evidence>
<keyword evidence="4" id="KW-0997">Cell inner membrane</keyword>
<evidence type="ECO:0000313" key="10">
    <source>
        <dbReference type="Proteomes" id="UP000242231"/>
    </source>
</evidence>
<dbReference type="InterPro" id="IPR021147">
    <property type="entry name" value="DUF697"/>
</dbReference>
<dbReference type="RefSeq" id="WP_104486330.1">
    <property type="nucleotide sequence ID" value="NZ_BMYB01000005.1"/>
</dbReference>
<reference evidence="10" key="1">
    <citation type="submission" date="2016-11" db="EMBL/GenBank/DDBJ databases">
        <authorList>
            <person name="Sisinthy S."/>
            <person name="Ara S."/>
            <person name="Gundlapally S.R."/>
        </authorList>
    </citation>
    <scope>NUCLEOTIDE SEQUENCE [LARGE SCALE GENOMIC DNA]</scope>
    <source>
        <strain evidence="10">V1-41</strain>
    </source>
</reference>
<dbReference type="Pfam" id="PF05128">
    <property type="entry name" value="DUF697"/>
    <property type="match status" value="1"/>
</dbReference>
<evidence type="ECO:0000256" key="8">
    <source>
        <dbReference type="SAM" id="Phobius"/>
    </source>
</evidence>
<evidence type="ECO:0000256" key="5">
    <source>
        <dbReference type="ARBA" id="ARBA00022692"/>
    </source>
</evidence>
<evidence type="ECO:0000313" key="9">
    <source>
        <dbReference type="EMBL" id="PPL16569.1"/>
    </source>
</evidence>
<dbReference type="OrthoDB" id="958025at2"/>
<evidence type="ECO:0000256" key="1">
    <source>
        <dbReference type="ARBA" id="ARBA00004429"/>
    </source>
</evidence>
<evidence type="ECO:0000256" key="6">
    <source>
        <dbReference type="ARBA" id="ARBA00022989"/>
    </source>
</evidence>
<protein>
    <submittedName>
        <fullName evidence="9">TIGR01620 family protein</fullName>
    </submittedName>
</protein>
<keyword evidence="7 8" id="KW-0472">Membrane</keyword>
<dbReference type="Proteomes" id="UP000242231">
    <property type="component" value="Unassembled WGS sequence"/>
</dbReference>
<dbReference type="EMBL" id="MPZM01000014">
    <property type="protein sequence ID" value="PPL16569.1"/>
    <property type="molecule type" value="Genomic_DNA"/>
</dbReference>
<comment type="subcellular location">
    <subcellularLocation>
        <location evidence="1">Cell inner membrane</location>
        <topology evidence="1">Multi-pass membrane protein</topology>
    </subcellularLocation>
</comment>